<reference evidence="1 2" key="1">
    <citation type="submission" date="2017-06" db="EMBL/GenBank/DDBJ databases">
        <title>Whole Genome Sequences of Colwellia marinimaniae MTCD1.</title>
        <authorList>
            <person name="Kusumoto H."/>
            <person name="Inoue M."/>
            <person name="Tanikawa K."/>
            <person name="Maeji H."/>
            <person name="Cameron J.H."/>
            <person name="Bartlett D.H."/>
        </authorList>
    </citation>
    <scope>NUCLEOTIDE SEQUENCE [LARGE SCALE GENOMIC DNA]</scope>
    <source>
        <strain evidence="1 2">MTCD1</strain>
    </source>
</reference>
<dbReference type="Proteomes" id="UP000197068">
    <property type="component" value="Unassembled WGS sequence"/>
</dbReference>
<sequence length="140" mass="15819">MATSVNSAQYTSIFERIHDKASDNDDKNQLPFAVKPLLGFIGNEHKQSSKGIAFSLLDYLTLVEETGKIMREDKRGYINPQVLPLLQQLGFSSDDWLQLAQHFGKQYHQAVGSVNELSAFAAHTNKKWIGGHRQQTQIFQ</sequence>
<accession>A0ABQ0MZE2</accession>
<protein>
    <submittedName>
        <fullName evidence="1">Transposase</fullName>
    </submittedName>
</protein>
<name>A0ABQ0MZE2_9GAMM</name>
<evidence type="ECO:0000313" key="2">
    <source>
        <dbReference type="Proteomes" id="UP000197068"/>
    </source>
</evidence>
<evidence type="ECO:0000313" key="1">
    <source>
        <dbReference type="EMBL" id="GAW97741.1"/>
    </source>
</evidence>
<comment type="caution">
    <text evidence="1">The sequence shown here is derived from an EMBL/GenBank/DDBJ whole genome shotgun (WGS) entry which is preliminary data.</text>
</comment>
<dbReference type="EMBL" id="BDQM01000044">
    <property type="protein sequence ID" value="GAW97741.1"/>
    <property type="molecule type" value="Genomic_DNA"/>
</dbReference>
<dbReference type="PANTHER" id="PTHR34322:SF2">
    <property type="entry name" value="TRANSPOSASE IS200-LIKE DOMAIN-CONTAINING PROTEIN"/>
    <property type="match status" value="1"/>
</dbReference>
<proteinExistence type="predicted"/>
<keyword evidence="2" id="KW-1185">Reference proteome</keyword>
<organism evidence="1 2">
    <name type="scientific">Colwellia marinimaniae</name>
    <dbReference type="NCBI Taxonomy" id="1513592"/>
    <lineage>
        <taxon>Bacteria</taxon>
        <taxon>Pseudomonadati</taxon>
        <taxon>Pseudomonadota</taxon>
        <taxon>Gammaproteobacteria</taxon>
        <taxon>Alteromonadales</taxon>
        <taxon>Colwelliaceae</taxon>
        <taxon>Colwellia</taxon>
    </lineage>
</organism>
<gene>
    <name evidence="1" type="ORF">MTCD1_03384</name>
</gene>
<dbReference type="PANTHER" id="PTHR34322">
    <property type="entry name" value="TRANSPOSASE, Y1_TNP DOMAIN-CONTAINING"/>
    <property type="match status" value="1"/>
</dbReference>
<dbReference type="RefSeq" id="WP_057180738.1">
    <property type="nucleotide sequence ID" value="NZ_BDQM01000044.1"/>
</dbReference>